<gene>
    <name evidence="3" type="ORF">DW828_05565</name>
</gene>
<evidence type="ECO:0000259" key="2">
    <source>
        <dbReference type="Pfam" id="PF14509"/>
    </source>
</evidence>
<comment type="caution">
    <text evidence="3">The sequence shown here is derived from an EMBL/GenBank/DDBJ whole genome shotgun (WGS) entry which is preliminary data.</text>
</comment>
<dbReference type="PANTHER" id="PTHR35803:SF3">
    <property type="entry name" value="ALPHA-GLUCOSIDASE"/>
    <property type="match status" value="1"/>
</dbReference>
<evidence type="ECO:0000313" key="4">
    <source>
        <dbReference type="Proteomes" id="UP000286260"/>
    </source>
</evidence>
<feature type="domain" description="Glycosyl-hydrolase 97 C-terminal oligomerisation" evidence="2">
    <location>
        <begin position="297"/>
        <end position="391"/>
    </location>
</feature>
<dbReference type="InterPro" id="IPR017853">
    <property type="entry name" value="GH"/>
</dbReference>
<dbReference type="PANTHER" id="PTHR35803">
    <property type="entry name" value="GLUCAN 1,4-ALPHA-GLUCOSIDASE SUSB-RELATED"/>
    <property type="match status" value="1"/>
</dbReference>
<accession>A0A3R6GJW7</accession>
<sequence>MLVSKRLFRLSALPGKLVENNYFILNLNEPNQIANTSWIKPGQVIREVTLTTAGSMACIDFAAENNIAYVLFDAGWYGAEEDVKSDATTVTIDPARSKGPLDLPKVIEYADSKGVGILVYVNKKALHQQLDEILPLYKKWGIKGVKYGFVNVGDQYATAWLHQAVRKAAKYELMVDIHDEYRPTGYSRTYPNLLTQEGIRGDEESPSLDQAIYTLYNRMICGAGDYTNCYFAERVTEKMGGRAAQLAKLVAIYSPWQFVYWYDRPEKSPRRAGGAGSAESVIKTDAATRFYNSIPTVWDETRFLDGEMGKYVVVARRSGSDWYVSMLNAGDKKQISLPIDFLKNRKGYTATLYYQASEEKKDVVDAKKIRLENRNEVIIDLVGNSGCVLHFSILNFQ</sequence>
<dbReference type="InterPro" id="IPR013785">
    <property type="entry name" value="Aldolase_TIM"/>
</dbReference>
<reference evidence="3 4" key="1">
    <citation type="submission" date="2018-08" db="EMBL/GenBank/DDBJ databases">
        <title>A genome reference for cultivated species of the human gut microbiota.</title>
        <authorList>
            <person name="Zou Y."/>
            <person name="Xue W."/>
            <person name="Luo G."/>
        </authorList>
    </citation>
    <scope>NUCLEOTIDE SEQUENCE [LARGE SCALE GENOMIC DNA]</scope>
    <source>
        <strain evidence="3 4">AM34-17</strain>
    </source>
</reference>
<proteinExistence type="predicted"/>
<name>A0A3R6GJW7_9BACT</name>
<evidence type="ECO:0000259" key="1">
    <source>
        <dbReference type="Pfam" id="PF10566"/>
    </source>
</evidence>
<dbReference type="AlphaFoldDB" id="A0A3R6GJW7"/>
<dbReference type="Proteomes" id="UP000286260">
    <property type="component" value="Unassembled WGS sequence"/>
</dbReference>
<feature type="domain" description="Glycosyl-hydrolase 97 catalytic" evidence="1">
    <location>
        <begin position="49"/>
        <end position="199"/>
    </location>
</feature>
<dbReference type="InterPro" id="IPR052720">
    <property type="entry name" value="Glycosyl_hydrolase_97"/>
</dbReference>
<dbReference type="InterPro" id="IPR029483">
    <property type="entry name" value="GH97_C"/>
</dbReference>
<dbReference type="Pfam" id="PF10566">
    <property type="entry name" value="Glyco_hydro_97"/>
    <property type="match status" value="1"/>
</dbReference>
<dbReference type="Gene3D" id="3.20.20.70">
    <property type="entry name" value="Aldolase class I"/>
    <property type="match status" value="1"/>
</dbReference>
<evidence type="ECO:0000313" key="3">
    <source>
        <dbReference type="EMBL" id="RHC88324.1"/>
    </source>
</evidence>
<dbReference type="SUPFAM" id="SSF51445">
    <property type="entry name" value="(Trans)glycosidases"/>
    <property type="match status" value="1"/>
</dbReference>
<dbReference type="RefSeq" id="WP_122204125.1">
    <property type="nucleotide sequence ID" value="NZ_QRPL01000002.1"/>
</dbReference>
<protein>
    <submittedName>
        <fullName evidence="3">Uncharacterized protein</fullName>
    </submittedName>
</protein>
<dbReference type="Pfam" id="PF14509">
    <property type="entry name" value="GH97_C"/>
    <property type="match status" value="1"/>
</dbReference>
<dbReference type="InterPro" id="IPR019563">
    <property type="entry name" value="GH97_catalytic"/>
</dbReference>
<organism evidence="3 4">
    <name type="scientific">Parabacteroides merdae</name>
    <dbReference type="NCBI Taxonomy" id="46503"/>
    <lineage>
        <taxon>Bacteria</taxon>
        <taxon>Pseudomonadati</taxon>
        <taxon>Bacteroidota</taxon>
        <taxon>Bacteroidia</taxon>
        <taxon>Bacteroidales</taxon>
        <taxon>Tannerellaceae</taxon>
        <taxon>Parabacteroides</taxon>
    </lineage>
</organism>
<dbReference type="EMBL" id="QSII01000005">
    <property type="protein sequence ID" value="RHC88324.1"/>
    <property type="molecule type" value="Genomic_DNA"/>
</dbReference>